<accession>A0A3A2ZVQ2</accession>
<dbReference type="PANTHER" id="PTHR21021">
    <property type="entry name" value="GAF/PUTATIVE CYTOSKELETAL PROTEIN"/>
    <property type="match status" value="1"/>
</dbReference>
<keyword evidence="4" id="KW-1185">Reference proteome</keyword>
<reference evidence="4" key="1">
    <citation type="submission" date="2017-02" db="EMBL/GenBank/DDBJ databases">
        <authorList>
            <person name="Tafer H."/>
            <person name="Lopandic K."/>
        </authorList>
    </citation>
    <scope>NUCLEOTIDE SEQUENCE [LARGE SCALE GENOMIC DNA]</scope>
    <source>
        <strain evidence="4">CBS 366.77</strain>
    </source>
</reference>
<dbReference type="Gene3D" id="3.30.450.40">
    <property type="match status" value="1"/>
</dbReference>
<comment type="similarity">
    <text evidence="1">Belongs to the free Met sulfoxide reductase family.</text>
</comment>
<dbReference type="AlphaFoldDB" id="A0A3A2ZVQ2"/>
<evidence type="ECO:0000256" key="1">
    <source>
        <dbReference type="ARBA" id="ARBA00038454"/>
    </source>
</evidence>
<dbReference type="InterPro" id="IPR029016">
    <property type="entry name" value="GAF-like_dom_sf"/>
</dbReference>
<dbReference type="STRING" id="2070753.A0A3A2ZVQ2"/>
<gene>
    <name evidence="3" type="ORF">PHISCL_00835</name>
</gene>
<evidence type="ECO:0000313" key="3">
    <source>
        <dbReference type="EMBL" id="RJE26810.1"/>
    </source>
</evidence>
<dbReference type="OrthoDB" id="15735at2759"/>
<feature type="domain" description="GAF" evidence="2">
    <location>
        <begin position="108"/>
        <end position="214"/>
    </location>
</feature>
<dbReference type="EMBL" id="MVGC01000014">
    <property type="protein sequence ID" value="RJE26810.1"/>
    <property type="molecule type" value="Genomic_DNA"/>
</dbReference>
<name>A0A3A2ZVQ2_9EURO</name>
<protein>
    <submittedName>
        <fullName evidence="3">GAF domain nucleotide-binding protein</fullName>
    </submittedName>
</protein>
<sequence>MPPGYINWPKVTPPKYATDSMIGTAPRRHILFPLGAVKRRSIQAASRADARVARRTAQLANVSSLLWHAYSALPAPSSSVNWTGFYIRDDKFPTLASSQESIVRTTTTTVSTTYSDPREQKLLLGPFHGKPACQLIFFGKGVCGTAAMKKETVMVDDVLQFPGHIACDADSRSEVVVPIIVGDETVAILDIDCTETAGFDDVDKKYLEELAVILAEGCDW</sequence>
<dbReference type="PROSITE" id="PS01320">
    <property type="entry name" value="UPF0067"/>
    <property type="match status" value="1"/>
</dbReference>
<dbReference type="PANTHER" id="PTHR21021:SF15">
    <property type="entry name" value="FREE METHIONINE-R-SULFOXIDE REDUCTASE"/>
    <property type="match status" value="1"/>
</dbReference>
<evidence type="ECO:0000313" key="4">
    <source>
        <dbReference type="Proteomes" id="UP000266188"/>
    </source>
</evidence>
<proteinExistence type="inferred from homology"/>
<dbReference type="Proteomes" id="UP000266188">
    <property type="component" value="Unassembled WGS sequence"/>
</dbReference>
<dbReference type="GO" id="GO:0005829">
    <property type="term" value="C:cytosol"/>
    <property type="evidence" value="ECO:0007669"/>
    <property type="project" value="TreeGrafter"/>
</dbReference>
<dbReference type="InterPro" id="IPR051330">
    <property type="entry name" value="Phosphatase_reg/MetRdx"/>
</dbReference>
<evidence type="ECO:0000259" key="2">
    <source>
        <dbReference type="Pfam" id="PF13185"/>
    </source>
</evidence>
<dbReference type="GO" id="GO:0033745">
    <property type="term" value="F:L-methionine-(R)-S-oxide reductase activity"/>
    <property type="evidence" value="ECO:0007669"/>
    <property type="project" value="TreeGrafter"/>
</dbReference>
<comment type="caution">
    <text evidence="3">The sequence shown here is derived from an EMBL/GenBank/DDBJ whole genome shotgun (WGS) entry which is preliminary data.</text>
</comment>
<dbReference type="InterPro" id="IPR003018">
    <property type="entry name" value="GAF"/>
</dbReference>
<dbReference type="SUPFAM" id="SSF55781">
    <property type="entry name" value="GAF domain-like"/>
    <property type="match status" value="1"/>
</dbReference>
<dbReference type="InterPro" id="IPR000614">
    <property type="entry name" value="FRMsr_CS"/>
</dbReference>
<dbReference type="Pfam" id="PF13185">
    <property type="entry name" value="GAF_2"/>
    <property type="match status" value="1"/>
</dbReference>
<organism evidence="3 4">
    <name type="scientific">Aspergillus sclerotialis</name>
    <dbReference type="NCBI Taxonomy" id="2070753"/>
    <lineage>
        <taxon>Eukaryota</taxon>
        <taxon>Fungi</taxon>
        <taxon>Dikarya</taxon>
        <taxon>Ascomycota</taxon>
        <taxon>Pezizomycotina</taxon>
        <taxon>Eurotiomycetes</taxon>
        <taxon>Eurotiomycetidae</taxon>
        <taxon>Eurotiales</taxon>
        <taxon>Aspergillaceae</taxon>
        <taxon>Aspergillus</taxon>
        <taxon>Aspergillus subgen. Polypaecilum</taxon>
    </lineage>
</organism>